<evidence type="ECO:0000256" key="1">
    <source>
        <dbReference type="SAM" id="MobiDB-lite"/>
    </source>
</evidence>
<evidence type="ECO:0000259" key="2">
    <source>
        <dbReference type="Pfam" id="PF12237"/>
    </source>
</evidence>
<proteinExistence type="predicted"/>
<keyword evidence="4" id="KW-1185">Reference proteome</keyword>
<protein>
    <recommendedName>
        <fullName evidence="2">PCIF1 WW domain-containing protein</fullName>
    </recommendedName>
</protein>
<dbReference type="EMBL" id="CAJNNV010027399">
    <property type="protein sequence ID" value="CAE8620242.1"/>
    <property type="molecule type" value="Genomic_DNA"/>
</dbReference>
<reference evidence="3" key="1">
    <citation type="submission" date="2021-02" db="EMBL/GenBank/DDBJ databases">
        <authorList>
            <person name="Dougan E. K."/>
            <person name="Rhodes N."/>
            <person name="Thang M."/>
            <person name="Chan C."/>
        </authorList>
    </citation>
    <scope>NUCLEOTIDE SEQUENCE</scope>
</reference>
<dbReference type="GO" id="GO:0099122">
    <property type="term" value="F:RNA polymerase II C-terminal domain binding"/>
    <property type="evidence" value="ECO:0007669"/>
    <property type="project" value="InterPro"/>
</dbReference>
<feature type="compositionally biased region" description="Basic and acidic residues" evidence="1">
    <location>
        <begin position="938"/>
        <end position="953"/>
    </location>
</feature>
<dbReference type="PANTHER" id="PTHR21727:SF0">
    <property type="entry name" value="MRNA (2'-O-METHYLADENOSINE-N(6)-)-METHYLTRANSFERASE"/>
    <property type="match status" value="1"/>
</dbReference>
<dbReference type="Pfam" id="PF12237">
    <property type="entry name" value="PCIF1_WW"/>
    <property type="match status" value="1"/>
</dbReference>
<feature type="region of interest" description="Disordered" evidence="1">
    <location>
        <begin position="787"/>
        <end position="820"/>
    </location>
</feature>
<dbReference type="AlphaFoldDB" id="A0A813G2D6"/>
<feature type="compositionally biased region" description="Acidic residues" evidence="1">
    <location>
        <begin position="926"/>
        <end position="937"/>
    </location>
</feature>
<accession>A0A813G2D6</accession>
<evidence type="ECO:0000313" key="4">
    <source>
        <dbReference type="Proteomes" id="UP000654075"/>
    </source>
</evidence>
<dbReference type="InterPro" id="IPR022035">
    <property type="entry name" value="PCIF1_WW"/>
</dbReference>
<evidence type="ECO:0000313" key="3">
    <source>
        <dbReference type="EMBL" id="CAE8620242.1"/>
    </source>
</evidence>
<feature type="region of interest" description="Disordered" evidence="1">
    <location>
        <begin position="923"/>
        <end position="953"/>
    </location>
</feature>
<organism evidence="3 4">
    <name type="scientific">Polarella glacialis</name>
    <name type="common">Dinoflagellate</name>
    <dbReference type="NCBI Taxonomy" id="89957"/>
    <lineage>
        <taxon>Eukaryota</taxon>
        <taxon>Sar</taxon>
        <taxon>Alveolata</taxon>
        <taxon>Dinophyceae</taxon>
        <taxon>Suessiales</taxon>
        <taxon>Suessiaceae</taxon>
        <taxon>Polarella</taxon>
    </lineage>
</organism>
<dbReference type="GO" id="GO:0016422">
    <property type="term" value="F:mRNA (2'-O-methyladenosine-N6-)-methyltransferase activity"/>
    <property type="evidence" value="ECO:0007669"/>
    <property type="project" value="InterPro"/>
</dbReference>
<comment type="caution">
    <text evidence="3">The sequence shown here is derived from an EMBL/GenBank/DDBJ whole genome shotgun (WGS) entry which is preliminary data.</text>
</comment>
<dbReference type="OMA" id="TIEHYTF"/>
<sequence length="1156" mass="124981">MVFAAAAFEIEVFSTLALKSLVSSEILRDIFVPCSLMHKERISASLMAYNPEQAALLPWSFETAFLALVLCQETLWSVLPTERVVDGQFHSEGLRSLAQSAAVLGKVGSIPGMMITVWHAAWSDITAVPGCARTVRKDWGQPCLVNPVNAIRDGCPNVNFSCSQYRNLATPARIEMFLFRARSRKSMEVSTAPGNVQALKHPESEKATDISEANDFAAGIWQMRDGLHLVLTESMRLLAGHQRFIDIQAMARLKSAEIVPELSAEEKARLEVLAELGRCQMPAVRQDDGILLKTIEHYTFADALDVATISIDLDKDLFDGAAEFIEEGSIEVVTRENELIIILHGVPAAKSVEALVDWKLQLTPLFHGIEPNETSWKFRKGKVSVKWDWLKFQLDAVPRISIECFMIMMWAESRVTFSMPGEADETDLPFIQSPEAVVERLRIISSLSMEGSRLLKYNNSSTATSSRVSSPSGLPAAEKTEAHRRGVCRPCGYFSMKADSCRQGDACDFCHICTLDEARAMKRQLKAKNKVKASNAAARIQRKHTSQAPPAFEDVAGSDGLTTKIAAAMTAVGITDIVVKVNTSMTYSATSAFRVAVDIQHKKQTVSLPVEPRKGRSLAGLALDQLWLKRACAVAAGGDGLFPPNPRIELLRRSELLRLRRLLDESCRRLFDDELLKAAAKAAGEIDVEAPSSSSGLLERGAPREAFNRWLMERMNAGGADPLLGGSFGPENHRALEAADAGLQRDILAMLPLGNGQASSEGAKGQCRNLRRFALAMAELRALERSPRGDSGSYVLSSSSGPSAAASPASPSAGEKHFSEDDSNLLSHCLAAAQWAASQNHEDADVGADAAARLVELRYQSRNFICRRFALVVKDNICSELSREADRAADRIAAQGASARMQPSQVIATLNAKRGSYVLSLSAAGTDDDDDDDEDDASDLHSDGSAKNEPVERGSDFAHRNRLCANSADTFTISSAALTRLGKGIQRAAKRAVAAAATSKEPSDSAIDCVAAGAVAKYLEDPNSLWVLAFCILCRYDSLCGPGGKEGGGFHAAVPASVFETVEGTFGSPCVECFASPLLCRGGTWRYCSLFNDLDVFCGSMGSFLKEDFDMASFGGVYEVNPPFIRGVVLPLAEKILSALSRAAAAGTSLHVLLVL</sequence>
<feature type="non-terminal residue" evidence="3">
    <location>
        <position position="1156"/>
    </location>
</feature>
<dbReference type="InterPro" id="IPR039881">
    <property type="entry name" value="PCIF1-like"/>
</dbReference>
<gene>
    <name evidence="3" type="ORF">PGLA1383_LOCUS37804</name>
</gene>
<name>A0A813G2D6_POLGL</name>
<dbReference type="Proteomes" id="UP000654075">
    <property type="component" value="Unassembled WGS sequence"/>
</dbReference>
<dbReference type="PANTHER" id="PTHR21727">
    <property type="entry name" value="PHOSPHORYLATED CTD INTERACTING FACTOR 1"/>
    <property type="match status" value="1"/>
</dbReference>
<feature type="compositionally biased region" description="Low complexity" evidence="1">
    <location>
        <begin position="797"/>
        <end position="813"/>
    </location>
</feature>
<feature type="domain" description="PCIF1 WW" evidence="2">
    <location>
        <begin position="1026"/>
        <end position="1144"/>
    </location>
</feature>